<dbReference type="PATRIC" id="fig|1114963.3.peg.423"/>
<accession>A0A0J7Y7P9</accession>
<dbReference type="AlphaFoldDB" id="A0A0J7Y7P9"/>
<comment type="caution">
    <text evidence="1">The sequence shown here is derived from an EMBL/GenBank/DDBJ whole genome shotgun (WGS) entry which is preliminary data.</text>
</comment>
<sequence length="48" mass="5219">MARCTVQDVPQETIASVIESRGIYIAAFKVCAARVDAIRAHDTEARGQ</sequence>
<dbReference type="EMBL" id="JACU01000002">
    <property type="protein sequence ID" value="KMS59964.1"/>
    <property type="molecule type" value="Genomic_DNA"/>
</dbReference>
<dbReference type="Proteomes" id="UP000052268">
    <property type="component" value="Unassembled WGS sequence"/>
</dbReference>
<evidence type="ECO:0000313" key="1">
    <source>
        <dbReference type="EMBL" id="KMS59964.1"/>
    </source>
</evidence>
<name>A0A0J7Y7P9_9SPHN</name>
<keyword evidence="2" id="KW-1185">Reference proteome</keyword>
<proteinExistence type="predicted"/>
<gene>
    <name evidence="1" type="ORF">V474_07625</name>
</gene>
<protein>
    <submittedName>
        <fullName evidence="1">Uncharacterized protein</fullName>
    </submittedName>
</protein>
<organism evidence="1 2">
    <name type="scientific">Novosphingobium barchaimii LL02</name>
    <dbReference type="NCBI Taxonomy" id="1114963"/>
    <lineage>
        <taxon>Bacteria</taxon>
        <taxon>Pseudomonadati</taxon>
        <taxon>Pseudomonadota</taxon>
        <taxon>Alphaproteobacteria</taxon>
        <taxon>Sphingomonadales</taxon>
        <taxon>Sphingomonadaceae</taxon>
        <taxon>Novosphingobium</taxon>
    </lineage>
</organism>
<evidence type="ECO:0000313" key="2">
    <source>
        <dbReference type="Proteomes" id="UP000052268"/>
    </source>
</evidence>
<reference evidence="1 2" key="1">
    <citation type="journal article" date="2015" name="G3 (Bethesda)">
        <title>Insights into Ongoing Evolution of the Hexachlorocyclohexane Catabolic Pathway from Comparative Genomics of Ten Sphingomonadaceae Strains.</title>
        <authorList>
            <person name="Pearce S.L."/>
            <person name="Oakeshott J.G."/>
            <person name="Pandey G."/>
        </authorList>
    </citation>
    <scope>NUCLEOTIDE SEQUENCE [LARGE SCALE GENOMIC DNA]</scope>
    <source>
        <strain evidence="1 2">LL02</strain>
    </source>
</reference>